<keyword evidence="3" id="KW-1185">Reference proteome</keyword>
<gene>
    <name evidence="2" type="ORF">IEQ34_000650</name>
</gene>
<sequence length="119" mass="13067">MTGENPSSRDPVIRGDSHLASQNDGERRPNKGAKAMITCPPLQFHFPNDFVATVPKRFDRACLPPPGYLAIYKTNLRARLRFPPSPKLIDISAMCGVSLAQFSYRATSVTVGLIAFFGD</sequence>
<dbReference type="AlphaFoldDB" id="A0AAV7HTJ6"/>
<dbReference type="Proteomes" id="UP000775213">
    <property type="component" value="Unassembled WGS sequence"/>
</dbReference>
<comment type="caution">
    <text evidence="2">The sequence shown here is derived from an EMBL/GenBank/DDBJ whole genome shotgun (WGS) entry which is preliminary data.</text>
</comment>
<dbReference type="EMBL" id="JAGFBR010000001">
    <property type="protein sequence ID" value="KAH0470927.1"/>
    <property type="molecule type" value="Genomic_DNA"/>
</dbReference>
<evidence type="ECO:0000313" key="3">
    <source>
        <dbReference type="Proteomes" id="UP000775213"/>
    </source>
</evidence>
<reference evidence="2 3" key="1">
    <citation type="journal article" date="2021" name="Hortic Res">
        <title>Chromosome-scale assembly of the Dendrobium chrysotoxum genome enhances the understanding of orchid evolution.</title>
        <authorList>
            <person name="Zhang Y."/>
            <person name="Zhang G.Q."/>
            <person name="Zhang D."/>
            <person name="Liu X.D."/>
            <person name="Xu X.Y."/>
            <person name="Sun W.H."/>
            <person name="Yu X."/>
            <person name="Zhu X."/>
            <person name="Wang Z.W."/>
            <person name="Zhao X."/>
            <person name="Zhong W.Y."/>
            <person name="Chen H."/>
            <person name="Yin W.L."/>
            <person name="Huang T."/>
            <person name="Niu S.C."/>
            <person name="Liu Z.J."/>
        </authorList>
    </citation>
    <scope>NUCLEOTIDE SEQUENCE [LARGE SCALE GENOMIC DNA]</scope>
    <source>
        <strain evidence="2">Lindl</strain>
    </source>
</reference>
<organism evidence="2 3">
    <name type="scientific">Dendrobium chrysotoxum</name>
    <name type="common">Orchid</name>
    <dbReference type="NCBI Taxonomy" id="161865"/>
    <lineage>
        <taxon>Eukaryota</taxon>
        <taxon>Viridiplantae</taxon>
        <taxon>Streptophyta</taxon>
        <taxon>Embryophyta</taxon>
        <taxon>Tracheophyta</taxon>
        <taxon>Spermatophyta</taxon>
        <taxon>Magnoliopsida</taxon>
        <taxon>Liliopsida</taxon>
        <taxon>Asparagales</taxon>
        <taxon>Orchidaceae</taxon>
        <taxon>Epidendroideae</taxon>
        <taxon>Malaxideae</taxon>
        <taxon>Dendrobiinae</taxon>
        <taxon>Dendrobium</taxon>
    </lineage>
</organism>
<feature type="region of interest" description="Disordered" evidence="1">
    <location>
        <begin position="1"/>
        <end position="33"/>
    </location>
</feature>
<evidence type="ECO:0000313" key="2">
    <source>
        <dbReference type="EMBL" id="KAH0470927.1"/>
    </source>
</evidence>
<proteinExistence type="predicted"/>
<evidence type="ECO:0000256" key="1">
    <source>
        <dbReference type="SAM" id="MobiDB-lite"/>
    </source>
</evidence>
<accession>A0AAV7HTJ6</accession>
<name>A0AAV7HTJ6_DENCH</name>
<protein>
    <submittedName>
        <fullName evidence="2">Uncharacterized protein</fullName>
    </submittedName>
</protein>